<name>A0A3D8Q7V2_9HELO</name>
<proteinExistence type="predicted"/>
<evidence type="ECO:0000313" key="1">
    <source>
        <dbReference type="EMBL" id="RDW57740.1"/>
    </source>
</evidence>
<reference evidence="1 2" key="1">
    <citation type="journal article" date="2018" name="IMA Fungus">
        <title>IMA Genome-F 9: Draft genome sequence of Annulohypoxylon stygium, Aspergillus mulundensis, Berkeleyomyces basicola (syn. Thielaviopsis basicola), Ceratocystis smalleyi, two Cercospora beticola strains, Coleophoma cylindrospora, Fusarium fracticaudum, Phialophora cf. hyalina, and Morchella septimelata.</title>
        <authorList>
            <person name="Wingfield B.D."/>
            <person name="Bills G.F."/>
            <person name="Dong Y."/>
            <person name="Huang W."/>
            <person name="Nel W.J."/>
            <person name="Swalarsk-Parry B.S."/>
            <person name="Vaghefi N."/>
            <person name="Wilken P.M."/>
            <person name="An Z."/>
            <person name="de Beer Z.W."/>
            <person name="De Vos L."/>
            <person name="Chen L."/>
            <person name="Duong T.A."/>
            <person name="Gao Y."/>
            <person name="Hammerbacher A."/>
            <person name="Kikkert J.R."/>
            <person name="Li Y."/>
            <person name="Li H."/>
            <person name="Li K."/>
            <person name="Li Q."/>
            <person name="Liu X."/>
            <person name="Ma X."/>
            <person name="Naidoo K."/>
            <person name="Pethybridge S.J."/>
            <person name="Sun J."/>
            <person name="Steenkamp E.T."/>
            <person name="van der Nest M.A."/>
            <person name="van Wyk S."/>
            <person name="Wingfield M.J."/>
            <person name="Xiong C."/>
            <person name="Yue Q."/>
            <person name="Zhang X."/>
        </authorList>
    </citation>
    <scope>NUCLEOTIDE SEQUENCE [LARGE SCALE GENOMIC DNA]</scope>
    <source>
        <strain evidence="1 2">BP5796</strain>
    </source>
</reference>
<gene>
    <name evidence="1" type="ORF">BP5796_12541</name>
</gene>
<sequence>MLYHSGSMALSAGGSKHLLQAQLLQLNSSVATWSHLEVAGIELGSISALSVACNRETQPLDKIFEDWQKFFYKDTMAARSKRLSSFFYTLSFGNAPSPRDDAFIRHLVRERIVSAYKTWFLSVSTIWVSSCGEARK</sequence>
<dbReference type="AlphaFoldDB" id="A0A3D8Q7V2"/>
<dbReference type="EMBL" id="PDLN01000022">
    <property type="protein sequence ID" value="RDW57740.1"/>
    <property type="molecule type" value="Genomic_DNA"/>
</dbReference>
<accession>A0A3D8Q7V2</accession>
<organism evidence="1 2">
    <name type="scientific">Coleophoma crateriformis</name>
    <dbReference type="NCBI Taxonomy" id="565419"/>
    <lineage>
        <taxon>Eukaryota</taxon>
        <taxon>Fungi</taxon>
        <taxon>Dikarya</taxon>
        <taxon>Ascomycota</taxon>
        <taxon>Pezizomycotina</taxon>
        <taxon>Leotiomycetes</taxon>
        <taxon>Helotiales</taxon>
        <taxon>Dermateaceae</taxon>
        <taxon>Coleophoma</taxon>
    </lineage>
</organism>
<protein>
    <submittedName>
        <fullName evidence="1">Uncharacterized protein</fullName>
    </submittedName>
</protein>
<dbReference type="Proteomes" id="UP000256328">
    <property type="component" value="Unassembled WGS sequence"/>
</dbReference>
<comment type="caution">
    <text evidence="1">The sequence shown here is derived from an EMBL/GenBank/DDBJ whole genome shotgun (WGS) entry which is preliminary data.</text>
</comment>
<evidence type="ECO:0000313" key="2">
    <source>
        <dbReference type="Proteomes" id="UP000256328"/>
    </source>
</evidence>
<keyword evidence="2" id="KW-1185">Reference proteome</keyword>